<keyword evidence="1" id="KW-0812">Transmembrane</keyword>
<feature type="transmembrane region" description="Helical" evidence="1">
    <location>
        <begin position="12"/>
        <end position="32"/>
    </location>
</feature>
<reference evidence="2 3" key="1">
    <citation type="submission" date="2015-01" db="EMBL/GenBank/DDBJ databases">
        <title>Evolution of Trichinella species and genotypes.</title>
        <authorList>
            <person name="Korhonen P.K."/>
            <person name="Edoardo P."/>
            <person name="Giuseppe L.R."/>
            <person name="Gasser R.B."/>
        </authorList>
    </citation>
    <scope>NUCLEOTIDE SEQUENCE [LARGE SCALE GENOMIC DNA]</scope>
    <source>
        <strain evidence="2">ISS588</strain>
    </source>
</reference>
<sequence length="43" mass="4876">MLKRCAPVGGRHYLALRVLIINAATLPLIMITDWDGRLKKLML</sequence>
<organism evidence="2 3">
    <name type="scientific">Trichinella pseudospiralis</name>
    <name type="common">Parasitic roundworm</name>
    <dbReference type="NCBI Taxonomy" id="6337"/>
    <lineage>
        <taxon>Eukaryota</taxon>
        <taxon>Metazoa</taxon>
        <taxon>Ecdysozoa</taxon>
        <taxon>Nematoda</taxon>
        <taxon>Enoplea</taxon>
        <taxon>Dorylaimia</taxon>
        <taxon>Trichinellida</taxon>
        <taxon>Trichinellidae</taxon>
        <taxon>Trichinella</taxon>
    </lineage>
</organism>
<evidence type="ECO:0000313" key="3">
    <source>
        <dbReference type="Proteomes" id="UP000054805"/>
    </source>
</evidence>
<evidence type="ECO:0000256" key="1">
    <source>
        <dbReference type="SAM" id="Phobius"/>
    </source>
</evidence>
<comment type="caution">
    <text evidence="2">The sequence shown here is derived from an EMBL/GenBank/DDBJ whole genome shotgun (WGS) entry which is preliminary data.</text>
</comment>
<name>A0A0V1GDP6_TRIPS</name>
<keyword evidence="1" id="KW-0472">Membrane</keyword>
<gene>
    <name evidence="2" type="ORF">T4B_12786</name>
</gene>
<proteinExistence type="predicted"/>
<protein>
    <submittedName>
        <fullName evidence="2">Uncharacterized protein</fullName>
    </submittedName>
</protein>
<keyword evidence="3" id="KW-1185">Reference proteome</keyword>
<dbReference type="AlphaFoldDB" id="A0A0V1GDP6"/>
<dbReference type="EMBL" id="JYDS01003267">
    <property type="protein sequence ID" value="KRY96347.1"/>
    <property type="molecule type" value="Genomic_DNA"/>
</dbReference>
<evidence type="ECO:0000313" key="2">
    <source>
        <dbReference type="EMBL" id="KRY96347.1"/>
    </source>
</evidence>
<dbReference type="Proteomes" id="UP000054805">
    <property type="component" value="Unassembled WGS sequence"/>
</dbReference>
<accession>A0A0V1GDP6</accession>
<keyword evidence="1" id="KW-1133">Transmembrane helix</keyword>